<organism evidence="3 4">
    <name type="scientific">Panicum virgatum</name>
    <name type="common">Blackwell switchgrass</name>
    <dbReference type="NCBI Taxonomy" id="38727"/>
    <lineage>
        <taxon>Eukaryota</taxon>
        <taxon>Viridiplantae</taxon>
        <taxon>Streptophyta</taxon>
        <taxon>Embryophyta</taxon>
        <taxon>Tracheophyta</taxon>
        <taxon>Spermatophyta</taxon>
        <taxon>Magnoliopsida</taxon>
        <taxon>Liliopsida</taxon>
        <taxon>Poales</taxon>
        <taxon>Poaceae</taxon>
        <taxon>PACMAD clade</taxon>
        <taxon>Panicoideae</taxon>
        <taxon>Panicodae</taxon>
        <taxon>Paniceae</taxon>
        <taxon>Panicinae</taxon>
        <taxon>Panicum</taxon>
        <taxon>Panicum sect. Hiantes</taxon>
    </lineage>
</organism>
<dbReference type="EMBL" id="CM029039">
    <property type="protein sequence ID" value="KAG2643481.1"/>
    <property type="molecule type" value="Genomic_DNA"/>
</dbReference>
<dbReference type="GO" id="GO:0008270">
    <property type="term" value="F:zinc ion binding"/>
    <property type="evidence" value="ECO:0007669"/>
    <property type="project" value="InterPro"/>
</dbReference>
<gene>
    <name evidence="3" type="ORF">PVAP13_2KG337800</name>
</gene>
<evidence type="ECO:0000256" key="1">
    <source>
        <dbReference type="SAM" id="MobiDB-lite"/>
    </source>
</evidence>
<dbReference type="SMART" id="SM00451">
    <property type="entry name" value="ZnF_U1"/>
    <property type="match status" value="3"/>
</dbReference>
<dbReference type="Pfam" id="PF12874">
    <property type="entry name" value="zf-met"/>
    <property type="match status" value="3"/>
</dbReference>
<feature type="compositionally biased region" description="Basic and acidic residues" evidence="1">
    <location>
        <begin position="20"/>
        <end position="34"/>
    </location>
</feature>
<feature type="compositionally biased region" description="Basic and acidic residues" evidence="1">
    <location>
        <begin position="1"/>
        <end position="12"/>
    </location>
</feature>
<evidence type="ECO:0000259" key="2">
    <source>
        <dbReference type="PROSITE" id="PS00028"/>
    </source>
</evidence>
<dbReference type="InterPro" id="IPR003604">
    <property type="entry name" value="Matrin/U1-like-C_Znf_C2H2"/>
</dbReference>
<dbReference type="AlphaFoldDB" id="A0A8T0W2M5"/>
<dbReference type="PANTHER" id="PTHR47487">
    <property type="entry name" value="OS06G0651300 PROTEIN-RELATED"/>
    <property type="match status" value="1"/>
</dbReference>
<evidence type="ECO:0000313" key="4">
    <source>
        <dbReference type="Proteomes" id="UP000823388"/>
    </source>
</evidence>
<proteinExistence type="predicted"/>
<dbReference type="InterPro" id="IPR036236">
    <property type="entry name" value="Znf_C2H2_sf"/>
</dbReference>
<dbReference type="SMART" id="SM00355">
    <property type="entry name" value="ZnF_C2H2"/>
    <property type="match status" value="3"/>
</dbReference>
<dbReference type="SUPFAM" id="SSF57667">
    <property type="entry name" value="beta-beta-alpha zinc fingers"/>
    <property type="match status" value="3"/>
</dbReference>
<feature type="compositionally biased region" description="Low complexity" evidence="1">
    <location>
        <begin position="82"/>
        <end position="91"/>
    </location>
</feature>
<feature type="region of interest" description="Disordered" evidence="1">
    <location>
        <begin position="1"/>
        <end position="109"/>
    </location>
</feature>
<feature type="compositionally biased region" description="Polar residues" evidence="1">
    <location>
        <begin position="160"/>
        <end position="176"/>
    </location>
</feature>
<protein>
    <recommendedName>
        <fullName evidence="2">C2H2-type domain-containing protein</fullName>
    </recommendedName>
</protein>
<feature type="region of interest" description="Disordered" evidence="1">
    <location>
        <begin position="149"/>
        <end position="176"/>
    </location>
</feature>
<comment type="caution">
    <text evidence="3">The sequence shown here is derived from an EMBL/GenBank/DDBJ whole genome shotgun (WGS) entry which is preliminary data.</text>
</comment>
<feature type="domain" description="C2H2-type" evidence="2">
    <location>
        <begin position="289"/>
        <end position="311"/>
    </location>
</feature>
<dbReference type="InterPro" id="IPR013087">
    <property type="entry name" value="Znf_C2H2_type"/>
</dbReference>
<evidence type="ECO:0000313" key="3">
    <source>
        <dbReference type="EMBL" id="KAG2643481.1"/>
    </source>
</evidence>
<dbReference type="PANTHER" id="PTHR47487:SF9">
    <property type="entry name" value="OS09G0421700 PROTEIN"/>
    <property type="match status" value="1"/>
</dbReference>
<dbReference type="Proteomes" id="UP000823388">
    <property type="component" value="Chromosome 2K"/>
</dbReference>
<accession>A0A8T0W2M5</accession>
<feature type="compositionally biased region" description="Low complexity" evidence="1">
    <location>
        <begin position="57"/>
        <end position="67"/>
    </location>
</feature>
<dbReference type="GO" id="GO:0003676">
    <property type="term" value="F:nucleic acid binding"/>
    <property type="evidence" value="ECO:0007669"/>
    <property type="project" value="InterPro"/>
</dbReference>
<keyword evidence="4" id="KW-1185">Reference proteome</keyword>
<dbReference type="Gene3D" id="3.30.160.60">
    <property type="entry name" value="Classic Zinc Finger"/>
    <property type="match status" value="3"/>
</dbReference>
<dbReference type="PROSITE" id="PS00028">
    <property type="entry name" value="ZINC_FINGER_C2H2_1"/>
    <property type="match status" value="1"/>
</dbReference>
<sequence length="357" mass="39811">MNEERNRGEVSRARCGIVETRAREGEALRARDGQPRPLNPRGGRPSASHSHRNGFIPSASLCSSSFRSPRRRPAITMEFSRRGPATAAADGDASDGRRSRDPPSHGGYSTLVIRDALQAQLQKDRLRQEIIEAELAKIDRALNFISTDGKAGQESKQQESNETNQPRPRSQTWKLTSITLPVKQPQSPAERWSCTVCQVEATSEHNLQQHFAGQQHRSNAASLESSNNGGSHQTTIRALQQEERKGMTMSYGHLGPPSAWGKLPLNGSSSNSVVVSSEMARHMMSLYFCKVCNVQCSNEFMFEEHRRGKKHRGKVWKHKVMTFCKVCKVQCNSEQMLAIHLTGKKHQKNASLMGLMI</sequence>
<feature type="region of interest" description="Disordered" evidence="1">
    <location>
        <begin position="209"/>
        <end position="235"/>
    </location>
</feature>
<feature type="compositionally biased region" description="Basic and acidic residues" evidence="1">
    <location>
        <begin position="94"/>
        <end position="103"/>
    </location>
</feature>
<reference evidence="3" key="1">
    <citation type="submission" date="2020-05" db="EMBL/GenBank/DDBJ databases">
        <title>WGS assembly of Panicum virgatum.</title>
        <authorList>
            <person name="Lovell J.T."/>
            <person name="Jenkins J."/>
            <person name="Shu S."/>
            <person name="Juenger T.E."/>
            <person name="Schmutz J."/>
        </authorList>
    </citation>
    <scope>NUCLEOTIDE SEQUENCE</scope>
    <source>
        <strain evidence="3">AP13</strain>
    </source>
</reference>
<name>A0A8T0W2M5_PANVG</name>